<organism evidence="1">
    <name type="scientific">Arundo donax</name>
    <name type="common">Giant reed</name>
    <name type="synonym">Donax arundinaceus</name>
    <dbReference type="NCBI Taxonomy" id="35708"/>
    <lineage>
        <taxon>Eukaryota</taxon>
        <taxon>Viridiplantae</taxon>
        <taxon>Streptophyta</taxon>
        <taxon>Embryophyta</taxon>
        <taxon>Tracheophyta</taxon>
        <taxon>Spermatophyta</taxon>
        <taxon>Magnoliopsida</taxon>
        <taxon>Liliopsida</taxon>
        <taxon>Poales</taxon>
        <taxon>Poaceae</taxon>
        <taxon>PACMAD clade</taxon>
        <taxon>Arundinoideae</taxon>
        <taxon>Arundineae</taxon>
        <taxon>Arundo</taxon>
    </lineage>
</organism>
<reference evidence="1" key="2">
    <citation type="journal article" date="2015" name="Data Brief">
        <title>Shoot transcriptome of the giant reed, Arundo donax.</title>
        <authorList>
            <person name="Barrero R.A."/>
            <person name="Guerrero F.D."/>
            <person name="Moolhuijzen P."/>
            <person name="Goolsby J.A."/>
            <person name="Tidwell J."/>
            <person name="Bellgard S.E."/>
            <person name="Bellgard M.I."/>
        </authorList>
    </citation>
    <scope>NUCLEOTIDE SEQUENCE</scope>
    <source>
        <tissue evidence="1">Shoot tissue taken approximately 20 cm above the soil surface</tissue>
    </source>
</reference>
<accession>A0A0A9HQ55</accession>
<evidence type="ECO:0000313" key="1">
    <source>
        <dbReference type="EMBL" id="JAE35028.1"/>
    </source>
</evidence>
<proteinExistence type="predicted"/>
<reference evidence="1" key="1">
    <citation type="submission" date="2014-09" db="EMBL/GenBank/DDBJ databases">
        <authorList>
            <person name="Magalhaes I.L.F."/>
            <person name="Oliveira U."/>
            <person name="Santos F.R."/>
            <person name="Vidigal T.H.D.A."/>
            <person name="Brescovit A.D."/>
            <person name="Santos A.J."/>
        </authorList>
    </citation>
    <scope>NUCLEOTIDE SEQUENCE</scope>
    <source>
        <tissue evidence="1">Shoot tissue taken approximately 20 cm above the soil surface</tissue>
    </source>
</reference>
<sequence length="36" mass="4013">MSARTQHHALACTLASSSYNHHINNPNSYETIPRCS</sequence>
<dbReference type="AlphaFoldDB" id="A0A0A9HQ55"/>
<dbReference type="EMBL" id="GBRH01162868">
    <property type="protein sequence ID" value="JAE35028.1"/>
    <property type="molecule type" value="Transcribed_RNA"/>
</dbReference>
<protein>
    <submittedName>
        <fullName evidence="1">Uncharacterized protein</fullName>
    </submittedName>
</protein>
<name>A0A0A9HQ55_ARUDO</name>